<gene>
    <name evidence="2" type="ORF">ACFQ04_18620</name>
</gene>
<proteinExistence type="predicted"/>
<dbReference type="EC" id="3.4.23.43" evidence="2"/>
<keyword evidence="2" id="KW-0378">Hydrolase</keyword>
<dbReference type="Pfam" id="PF01478">
    <property type="entry name" value="Peptidase_A24"/>
    <property type="match status" value="1"/>
</dbReference>
<dbReference type="Proteomes" id="UP001597068">
    <property type="component" value="Unassembled WGS sequence"/>
</dbReference>
<dbReference type="InterPro" id="IPR000045">
    <property type="entry name" value="Prepilin_IV_endopep_pep"/>
</dbReference>
<dbReference type="GO" id="GO:0004190">
    <property type="term" value="F:aspartic-type endopeptidase activity"/>
    <property type="evidence" value="ECO:0007669"/>
    <property type="project" value="UniProtKB-EC"/>
</dbReference>
<sequence length="127" mass="12231">MEIPVVAWLLVLSGTDLREQRLPNALTLPGVLAALSGAAGDTSVALAVLVAVTPYAVALAVRGCGAGDVKLAVVVGALAGDPLKASGAVVLAAVLTLVAAPVAARARAGRGIAHGPAMAAAVLVVGL</sequence>
<dbReference type="Gene3D" id="1.20.120.1220">
    <property type="match status" value="1"/>
</dbReference>
<evidence type="ECO:0000313" key="3">
    <source>
        <dbReference type="Proteomes" id="UP001597068"/>
    </source>
</evidence>
<name>A0ABW3GG71_9NOCA</name>
<reference evidence="3" key="1">
    <citation type="journal article" date="2019" name="Int. J. Syst. Evol. Microbiol.">
        <title>The Global Catalogue of Microorganisms (GCM) 10K type strain sequencing project: providing services to taxonomists for standard genome sequencing and annotation.</title>
        <authorList>
            <consortium name="The Broad Institute Genomics Platform"/>
            <consortium name="The Broad Institute Genome Sequencing Center for Infectious Disease"/>
            <person name="Wu L."/>
            <person name="Ma J."/>
        </authorList>
    </citation>
    <scope>NUCLEOTIDE SEQUENCE [LARGE SCALE GENOMIC DNA]</scope>
    <source>
        <strain evidence="3">CCUG 50873</strain>
    </source>
</reference>
<accession>A0ABW3GG71</accession>
<dbReference type="EMBL" id="JBHTIL010000006">
    <property type="protein sequence ID" value="MFD0927761.1"/>
    <property type="molecule type" value="Genomic_DNA"/>
</dbReference>
<keyword evidence="3" id="KW-1185">Reference proteome</keyword>
<comment type="caution">
    <text evidence="2">The sequence shown here is derived from an EMBL/GenBank/DDBJ whole genome shotgun (WGS) entry which is preliminary data.</text>
</comment>
<evidence type="ECO:0000259" key="1">
    <source>
        <dbReference type="Pfam" id="PF01478"/>
    </source>
</evidence>
<evidence type="ECO:0000313" key="2">
    <source>
        <dbReference type="EMBL" id="MFD0927761.1"/>
    </source>
</evidence>
<feature type="domain" description="Prepilin type IV endopeptidase peptidase" evidence="1">
    <location>
        <begin position="5"/>
        <end position="98"/>
    </location>
</feature>
<organism evidence="2 3">
    <name type="scientific">Williamsia deligens</name>
    <dbReference type="NCBI Taxonomy" id="321325"/>
    <lineage>
        <taxon>Bacteria</taxon>
        <taxon>Bacillati</taxon>
        <taxon>Actinomycetota</taxon>
        <taxon>Actinomycetes</taxon>
        <taxon>Mycobacteriales</taxon>
        <taxon>Nocardiaceae</taxon>
        <taxon>Williamsia</taxon>
    </lineage>
</organism>
<protein>
    <submittedName>
        <fullName evidence="2">Prepilin peptidase</fullName>
        <ecNumber evidence="2">3.4.23.43</ecNumber>
    </submittedName>
</protein>
<dbReference type="RefSeq" id="WP_253648234.1">
    <property type="nucleotide sequence ID" value="NZ_BAAAMO010000001.1"/>
</dbReference>